<gene>
    <name evidence="2" type="ORF">J2S08_001488</name>
</gene>
<name>A0ABT9WRD3_9BACI</name>
<organism evidence="2 3">
    <name type="scientific">Bacillus chungangensis</name>
    <dbReference type="NCBI Taxonomy" id="587633"/>
    <lineage>
        <taxon>Bacteria</taxon>
        <taxon>Bacillati</taxon>
        <taxon>Bacillota</taxon>
        <taxon>Bacilli</taxon>
        <taxon>Bacillales</taxon>
        <taxon>Bacillaceae</taxon>
        <taxon>Bacillus</taxon>
    </lineage>
</organism>
<dbReference type="RefSeq" id="WP_307228148.1">
    <property type="nucleotide sequence ID" value="NZ_JAUSTT010000007.1"/>
</dbReference>
<accession>A0ABT9WRD3</accession>
<evidence type="ECO:0000313" key="2">
    <source>
        <dbReference type="EMBL" id="MDQ0175654.1"/>
    </source>
</evidence>
<feature type="signal peptide" evidence="1">
    <location>
        <begin position="1"/>
        <end position="30"/>
    </location>
</feature>
<evidence type="ECO:0008006" key="4">
    <source>
        <dbReference type="Google" id="ProtNLM"/>
    </source>
</evidence>
<dbReference type="PROSITE" id="PS51257">
    <property type="entry name" value="PROKAR_LIPOPROTEIN"/>
    <property type="match status" value="1"/>
</dbReference>
<feature type="chain" id="PRO_5046628011" description="DUF3221 domain-containing protein" evidence="1">
    <location>
        <begin position="31"/>
        <end position="133"/>
    </location>
</feature>
<dbReference type="EMBL" id="JAUSTT010000007">
    <property type="protein sequence ID" value="MDQ0175654.1"/>
    <property type="molecule type" value="Genomic_DNA"/>
</dbReference>
<comment type="caution">
    <text evidence="2">The sequence shown here is derived from an EMBL/GenBank/DDBJ whole genome shotgun (WGS) entry which is preliminary data.</text>
</comment>
<reference evidence="2 3" key="1">
    <citation type="submission" date="2023-07" db="EMBL/GenBank/DDBJ databases">
        <title>Genomic Encyclopedia of Type Strains, Phase IV (KMG-IV): sequencing the most valuable type-strain genomes for metagenomic binning, comparative biology and taxonomic classification.</title>
        <authorList>
            <person name="Goeker M."/>
        </authorList>
    </citation>
    <scope>NUCLEOTIDE SEQUENCE [LARGE SCALE GENOMIC DNA]</scope>
    <source>
        <strain evidence="2 3">DSM 23837</strain>
    </source>
</reference>
<protein>
    <recommendedName>
        <fullName evidence="4">DUF3221 domain-containing protein</fullName>
    </recommendedName>
</protein>
<dbReference type="Proteomes" id="UP001223586">
    <property type="component" value="Unassembled WGS sequence"/>
</dbReference>
<evidence type="ECO:0000256" key="1">
    <source>
        <dbReference type="SAM" id="SignalP"/>
    </source>
</evidence>
<proteinExistence type="predicted"/>
<sequence length="133" mass="14609">MIKTKQKLVVLATTLVLGCGLTVGSAPAFAEVNDFSSHRSLSSVEKEEQQPFTGYLISIDDIYMIVADTPTKEEALSYKDDWWELALQNKILKVPVSSDDAYEVGDKLNVYADAMTNSIPPIAIAPIIEKISE</sequence>
<evidence type="ECO:0000313" key="3">
    <source>
        <dbReference type="Proteomes" id="UP001223586"/>
    </source>
</evidence>
<keyword evidence="1" id="KW-0732">Signal</keyword>
<keyword evidence="3" id="KW-1185">Reference proteome</keyword>